<dbReference type="InterPro" id="IPR001078">
    <property type="entry name" value="2-oxoacid_DH_actylTfrase"/>
</dbReference>
<reference evidence="15" key="1">
    <citation type="submission" date="2023-06" db="EMBL/GenBank/DDBJ databases">
        <title>Genome-scale phylogeny and comparative genomics of the fungal order Sordariales.</title>
        <authorList>
            <consortium name="Lawrence Berkeley National Laboratory"/>
            <person name="Hensen N."/>
            <person name="Bonometti L."/>
            <person name="Westerberg I."/>
            <person name="Brannstrom I.O."/>
            <person name="Guillou S."/>
            <person name="Cros-Aarteil S."/>
            <person name="Calhoun S."/>
            <person name="Haridas S."/>
            <person name="Kuo A."/>
            <person name="Mondo S."/>
            <person name="Pangilinan J."/>
            <person name="Riley R."/>
            <person name="Labutti K."/>
            <person name="Andreopoulos B."/>
            <person name="Lipzen A."/>
            <person name="Chen C."/>
            <person name="Yanf M."/>
            <person name="Daum C."/>
            <person name="Ng V."/>
            <person name="Clum A."/>
            <person name="Steindorff A."/>
            <person name="Ohm R."/>
            <person name="Martin F."/>
            <person name="Silar P."/>
            <person name="Natvig D."/>
            <person name="Lalanne C."/>
            <person name="Gautier V."/>
            <person name="Ament-Velasquez S.L."/>
            <person name="Kruys A."/>
            <person name="Hutchinson M.I."/>
            <person name="Powell A.J."/>
            <person name="Barry K."/>
            <person name="Miller A.N."/>
            <person name="Grigoriev I.V."/>
            <person name="Debuchy R."/>
            <person name="Gladieux P."/>
            <person name="Thoren M.H."/>
            <person name="Johannesson H."/>
        </authorList>
    </citation>
    <scope>NUCLEOTIDE SEQUENCE</scope>
    <source>
        <strain evidence="15">8032-3</strain>
    </source>
</reference>
<comment type="subcellular location">
    <subcellularLocation>
        <location evidence="2">Mitochondrion</location>
    </subcellularLocation>
</comment>
<evidence type="ECO:0000256" key="6">
    <source>
        <dbReference type="ARBA" id="ARBA00022532"/>
    </source>
</evidence>
<dbReference type="InterPro" id="IPR050537">
    <property type="entry name" value="2-oxoacid_dehydrogenase"/>
</dbReference>
<comment type="pathway">
    <text evidence="3">Amino-acid degradation; L-lysine degradation via saccharopine pathway; glutaryl-CoA from L-lysine: step 6/6.</text>
</comment>
<dbReference type="Pfam" id="PF00364">
    <property type="entry name" value="Biotin_lipoyl"/>
    <property type="match status" value="1"/>
</dbReference>
<evidence type="ECO:0000313" key="15">
    <source>
        <dbReference type="EMBL" id="KAK1766363.1"/>
    </source>
</evidence>
<dbReference type="Gene3D" id="2.40.50.100">
    <property type="match status" value="1"/>
</dbReference>
<dbReference type="PANTHER" id="PTHR43416:SF5">
    <property type="entry name" value="DIHYDROLIPOYLLYSINE-RESIDUE SUCCINYLTRANSFERASE COMPONENT OF 2-OXOGLUTARATE DEHYDROGENASE COMPLEX, MITOCHONDRIAL"/>
    <property type="match status" value="1"/>
</dbReference>
<evidence type="ECO:0000256" key="10">
    <source>
        <dbReference type="ARBA" id="ARBA00023128"/>
    </source>
</evidence>
<proteinExistence type="inferred from homology"/>
<dbReference type="PROSITE" id="PS50968">
    <property type="entry name" value="BIOTINYL_LIPOYL"/>
    <property type="match status" value="1"/>
</dbReference>
<evidence type="ECO:0000256" key="9">
    <source>
        <dbReference type="ARBA" id="ARBA00022946"/>
    </source>
</evidence>
<evidence type="ECO:0000256" key="4">
    <source>
        <dbReference type="ARBA" id="ARBA00007317"/>
    </source>
</evidence>
<evidence type="ECO:0000256" key="11">
    <source>
        <dbReference type="ARBA" id="ARBA00023315"/>
    </source>
</evidence>
<dbReference type="RefSeq" id="XP_060282576.1">
    <property type="nucleotide sequence ID" value="XM_060428096.1"/>
</dbReference>
<keyword evidence="10" id="KW-0496">Mitochondrion</keyword>
<dbReference type="Gene3D" id="3.30.559.10">
    <property type="entry name" value="Chloramphenicol acetyltransferase-like domain"/>
    <property type="match status" value="1"/>
</dbReference>
<dbReference type="FunFam" id="3.30.559.10:FF:000006">
    <property type="entry name" value="Dihydrolipoyllysine-residue succinyltransferase component of 2-oxoglutarate dehydrogenase complex, mitochondrial"/>
    <property type="match status" value="1"/>
</dbReference>
<dbReference type="NCBIfam" id="NF004309">
    <property type="entry name" value="PRK05704.1"/>
    <property type="match status" value="1"/>
</dbReference>
<evidence type="ECO:0000313" key="16">
    <source>
        <dbReference type="Proteomes" id="UP001244011"/>
    </source>
</evidence>
<name>A0AAJ0FKG1_9PEZI</name>
<dbReference type="NCBIfam" id="TIGR01347">
    <property type="entry name" value="sucB"/>
    <property type="match status" value="1"/>
</dbReference>
<keyword evidence="7" id="KW-0808">Transferase</keyword>
<feature type="compositionally biased region" description="Basic and acidic residues" evidence="13">
    <location>
        <begin position="123"/>
        <end position="165"/>
    </location>
</feature>
<feature type="domain" description="Lipoyl-binding" evidence="14">
    <location>
        <begin position="40"/>
        <end position="115"/>
    </location>
</feature>
<dbReference type="InterPro" id="IPR023213">
    <property type="entry name" value="CAT-like_dom_sf"/>
</dbReference>
<dbReference type="Pfam" id="PF00198">
    <property type="entry name" value="2-oxoacid_dh"/>
    <property type="match status" value="1"/>
</dbReference>
<keyword evidence="8" id="KW-0450">Lipoyl</keyword>
<dbReference type="AlphaFoldDB" id="A0AAJ0FKG1"/>
<dbReference type="GO" id="GO:0004149">
    <property type="term" value="F:dihydrolipoyllysine-residue succinyltransferase activity"/>
    <property type="evidence" value="ECO:0007669"/>
    <property type="project" value="UniProtKB-EC"/>
</dbReference>
<evidence type="ECO:0000256" key="8">
    <source>
        <dbReference type="ARBA" id="ARBA00022823"/>
    </source>
</evidence>
<evidence type="ECO:0000256" key="2">
    <source>
        <dbReference type="ARBA" id="ARBA00004173"/>
    </source>
</evidence>
<keyword evidence="16" id="KW-1185">Reference proteome</keyword>
<sequence>MLYRGLRTVAHAASRFSLTPAQYSLRSLPTQFQQVRSYADRTVKVPAMAESISEGTLKQWSKQIGEHVQQDEEIATIETDKIDVAVNAPEAGIIREFLVNEEDTVTVGQDLVRLELGGAPSGDSEKPASPESKDSQETVPKEKTQEPAPEKQAEAETKPESKQETSKPASPSPSDTKETAAPKQTGQPSQPPKDASSSASVFGNREERRVKMNRMRLRIAERLKQSQNTAASLTTFQEVDMSALMEFRKLYKEDVLKKTGVKLGFMSAFAHACVLAMRDLPVVNASIEGPNGGDTIVYRDYVDISVAVATEKGLVTPVVRNVEALDMIGIEKAIADMGKKARDGKLTIEDMAGGTFTISNGGVFGSLMGTPIINLPQTAVLGLHAVKERAVVVNGKVEARPMMYLALTYDHRLLDGREAVQFLVKVKDYIEDPRRMLL</sequence>
<dbReference type="InterPro" id="IPR011053">
    <property type="entry name" value="Single_hybrid_motif"/>
</dbReference>
<dbReference type="GO" id="GO:0045252">
    <property type="term" value="C:oxoglutarate dehydrogenase complex"/>
    <property type="evidence" value="ECO:0007669"/>
    <property type="project" value="InterPro"/>
</dbReference>
<dbReference type="EC" id="2.3.1.61" evidence="5"/>
<evidence type="ECO:0000256" key="1">
    <source>
        <dbReference type="ARBA" id="ARBA00001938"/>
    </source>
</evidence>
<dbReference type="InterPro" id="IPR000089">
    <property type="entry name" value="Biotin_lipoyl"/>
</dbReference>
<gene>
    <name evidence="15" type="ORF">QBC33DRAFT_540775</name>
</gene>
<dbReference type="CDD" id="cd06849">
    <property type="entry name" value="lipoyl_domain"/>
    <property type="match status" value="1"/>
</dbReference>
<comment type="caution">
    <text evidence="15">The sequence shown here is derived from an EMBL/GenBank/DDBJ whole genome shotgun (WGS) entry which is preliminary data.</text>
</comment>
<evidence type="ECO:0000256" key="7">
    <source>
        <dbReference type="ARBA" id="ARBA00022679"/>
    </source>
</evidence>
<dbReference type="GO" id="GO:0005739">
    <property type="term" value="C:mitochondrion"/>
    <property type="evidence" value="ECO:0007669"/>
    <property type="project" value="UniProtKB-SubCell"/>
</dbReference>
<organism evidence="15 16">
    <name type="scientific">Phialemonium atrogriseum</name>
    <dbReference type="NCBI Taxonomy" id="1093897"/>
    <lineage>
        <taxon>Eukaryota</taxon>
        <taxon>Fungi</taxon>
        <taxon>Dikarya</taxon>
        <taxon>Ascomycota</taxon>
        <taxon>Pezizomycotina</taxon>
        <taxon>Sordariomycetes</taxon>
        <taxon>Sordariomycetidae</taxon>
        <taxon>Cephalothecales</taxon>
        <taxon>Cephalothecaceae</taxon>
        <taxon>Phialemonium</taxon>
    </lineage>
</organism>
<keyword evidence="9" id="KW-0809">Transit peptide</keyword>
<feature type="region of interest" description="Disordered" evidence="13">
    <location>
        <begin position="115"/>
        <end position="210"/>
    </location>
</feature>
<dbReference type="PANTHER" id="PTHR43416">
    <property type="entry name" value="DIHYDROLIPOYLLYSINE-RESIDUE SUCCINYLTRANSFERASE COMPONENT OF 2-OXOGLUTARATE DEHYDROGENASE COMPLEX, MITOCHONDRIAL-RELATED"/>
    <property type="match status" value="1"/>
</dbReference>
<dbReference type="PROSITE" id="PS00189">
    <property type="entry name" value="LIPOYL"/>
    <property type="match status" value="1"/>
</dbReference>
<dbReference type="SUPFAM" id="SSF51230">
    <property type="entry name" value="Single hybrid motif"/>
    <property type="match status" value="1"/>
</dbReference>
<dbReference type="GO" id="GO:0006099">
    <property type="term" value="P:tricarboxylic acid cycle"/>
    <property type="evidence" value="ECO:0007669"/>
    <property type="project" value="UniProtKB-KW"/>
</dbReference>
<dbReference type="EMBL" id="MU839011">
    <property type="protein sequence ID" value="KAK1766363.1"/>
    <property type="molecule type" value="Genomic_DNA"/>
</dbReference>
<evidence type="ECO:0000256" key="3">
    <source>
        <dbReference type="ARBA" id="ARBA00005145"/>
    </source>
</evidence>
<evidence type="ECO:0000256" key="13">
    <source>
        <dbReference type="SAM" id="MobiDB-lite"/>
    </source>
</evidence>
<evidence type="ECO:0000256" key="12">
    <source>
        <dbReference type="ARBA" id="ARBA00032406"/>
    </source>
</evidence>
<protein>
    <recommendedName>
        <fullName evidence="5">dihydrolipoyllysine-residue succinyltransferase</fullName>
        <ecNumber evidence="5">2.3.1.61</ecNumber>
    </recommendedName>
    <alternativeName>
        <fullName evidence="12">2-oxoglutarate dehydrogenase complex component E2</fullName>
    </alternativeName>
</protein>
<keyword evidence="6" id="KW-0816">Tricarboxylic acid cycle</keyword>
<dbReference type="InterPro" id="IPR006255">
    <property type="entry name" value="SucB"/>
</dbReference>
<comment type="similarity">
    <text evidence="4">Belongs to the 2-oxoacid dehydrogenase family.</text>
</comment>
<dbReference type="GeneID" id="85311283"/>
<dbReference type="SUPFAM" id="SSF52777">
    <property type="entry name" value="CoA-dependent acyltransferases"/>
    <property type="match status" value="1"/>
</dbReference>
<keyword evidence="11" id="KW-0012">Acyltransferase</keyword>
<accession>A0AAJ0FKG1</accession>
<dbReference type="Proteomes" id="UP001244011">
    <property type="component" value="Unassembled WGS sequence"/>
</dbReference>
<comment type="cofactor">
    <cofactor evidence="1">
        <name>(R)-lipoate</name>
        <dbReference type="ChEBI" id="CHEBI:83088"/>
    </cofactor>
</comment>
<evidence type="ECO:0000259" key="14">
    <source>
        <dbReference type="PROSITE" id="PS50968"/>
    </source>
</evidence>
<dbReference type="InterPro" id="IPR003016">
    <property type="entry name" value="2-oxoA_DH_lipoyl-BS"/>
</dbReference>
<evidence type="ECO:0000256" key="5">
    <source>
        <dbReference type="ARBA" id="ARBA00012945"/>
    </source>
</evidence>